<reference evidence="1" key="1">
    <citation type="submission" date="2020-08" db="EMBL/GenBank/DDBJ databases">
        <title>Genome sequencing and assembly of the red palm weevil Rhynchophorus ferrugineus.</title>
        <authorList>
            <person name="Dias G.B."/>
            <person name="Bergman C.M."/>
            <person name="Manee M."/>
        </authorList>
    </citation>
    <scope>NUCLEOTIDE SEQUENCE</scope>
    <source>
        <strain evidence="1">AA-2017</strain>
        <tissue evidence="1">Whole larva</tissue>
    </source>
</reference>
<name>A0A834M5G4_RHYFE</name>
<protein>
    <submittedName>
        <fullName evidence="1">Uncharacterized protein</fullName>
    </submittedName>
</protein>
<gene>
    <name evidence="1" type="ORF">GWI33_015944</name>
</gene>
<dbReference type="EMBL" id="JAACXV010014010">
    <property type="protein sequence ID" value="KAF7271153.1"/>
    <property type="molecule type" value="Genomic_DNA"/>
</dbReference>
<dbReference type="Proteomes" id="UP000625711">
    <property type="component" value="Unassembled WGS sequence"/>
</dbReference>
<organism evidence="1 2">
    <name type="scientific">Rhynchophorus ferrugineus</name>
    <name type="common">Red palm weevil</name>
    <name type="synonym">Curculio ferrugineus</name>
    <dbReference type="NCBI Taxonomy" id="354439"/>
    <lineage>
        <taxon>Eukaryota</taxon>
        <taxon>Metazoa</taxon>
        <taxon>Ecdysozoa</taxon>
        <taxon>Arthropoda</taxon>
        <taxon>Hexapoda</taxon>
        <taxon>Insecta</taxon>
        <taxon>Pterygota</taxon>
        <taxon>Neoptera</taxon>
        <taxon>Endopterygota</taxon>
        <taxon>Coleoptera</taxon>
        <taxon>Polyphaga</taxon>
        <taxon>Cucujiformia</taxon>
        <taxon>Curculionidae</taxon>
        <taxon>Dryophthorinae</taxon>
        <taxon>Rhynchophorus</taxon>
    </lineage>
</organism>
<keyword evidence="2" id="KW-1185">Reference proteome</keyword>
<accession>A0A834M5G4</accession>
<proteinExistence type="predicted"/>
<dbReference type="AlphaFoldDB" id="A0A834M5G4"/>
<sequence length="112" mass="13025">MPTKPINSTILKTLINIQECPLLYSQTFHNLPASITYTQFTIIFKPQTQSHLDGKQTSLNESLLEGDQFESQYQKSIYLPTNMLLYLKDSHQIPKWIRNFVYGIERIASFLV</sequence>
<evidence type="ECO:0000313" key="2">
    <source>
        <dbReference type="Proteomes" id="UP000625711"/>
    </source>
</evidence>
<comment type="caution">
    <text evidence="1">The sequence shown here is derived from an EMBL/GenBank/DDBJ whole genome shotgun (WGS) entry which is preliminary data.</text>
</comment>
<evidence type="ECO:0000313" key="1">
    <source>
        <dbReference type="EMBL" id="KAF7271153.1"/>
    </source>
</evidence>